<dbReference type="Proteomes" id="UP000294200">
    <property type="component" value="Unassembled WGS sequence"/>
</dbReference>
<proteinExistence type="predicted"/>
<accession>A0A4R0WZ09</accession>
<gene>
    <name evidence="1" type="ORF">BZM27_52190</name>
</gene>
<comment type="caution">
    <text evidence="1">The sequence shown here is derived from an EMBL/GenBank/DDBJ whole genome shotgun (WGS) entry which is preliminary data.</text>
</comment>
<reference evidence="1 2" key="1">
    <citation type="submission" date="2017-02" db="EMBL/GenBank/DDBJ databases">
        <title>Paraburkholderia sophoroidis sp. nov. and Paraburkholderia steynii sp. nov. rhizobial symbionts of the fynbos legume Hypocalyptus sophoroides.</title>
        <authorList>
            <person name="Steenkamp E.T."/>
            <person name="Beukes C.W."/>
            <person name="Van Zyl E."/>
            <person name="Avontuur J."/>
            <person name="Chan W.Y."/>
            <person name="Hassen A."/>
            <person name="Palmer M."/>
            <person name="Mthombeni L."/>
            <person name="Phalane F."/>
            <person name="Sereme K."/>
            <person name="Venter S.N."/>
        </authorList>
    </citation>
    <scope>NUCLEOTIDE SEQUENCE [LARGE SCALE GENOMIC DNA]</scope>
    <source>
        <strain evidence="1 2">HC1.1ba</strain>
    </source>
</reference>
<organism evidence="1 2">
    <name type="scientific">Paraburkholderia steynii</name>
    <dbReference type="NCBI Taxonomy" id="1245441"/>
    <lineage>
        <taxon>Bacteria</taxon>
        <taxon>Pseudomonadati</taxon>
        <taxon>Pseudomonadota</taxon>
        <taxon>Betaproteobacteria</taxon>
        <taxon>Burkholderiales</taxon>
        <taxon>Burkholderiaceae</taxon>
        <taxon>Paraburkholderia</taxon>
    </lineage>
</organism>
<name>A0A4R0WZ09_9BURK</name>
<protein>
    <submittedName>
        <fullName evidence="1">Uncharacterized protein</fullName>
    </submittedName>
</protein>
<evidence type="ECO:0000313" key="2">
    <source>
        <dbReference type="Proteomes" id="UP000294200"/>
    </source>
</evidence>
<dbReference type="AlphaFoldDB" id="A0A4R0WZ09"/>
<sequence>MRIRSGALRMTCPLELHGHLSKIRRFMKLKSSRTRKGFIRSTPVDKKIANRTEWRKYILYEVDQFVGIFCVRETSGYGIWYVRNLSEDDNAVEERNGKWLLNFLDRLRGMTPLNSQSPRPVLRKIIEWPCVA</sequence>
<dbReference type="EMBL" id="MWML01000617">
    <property type="protein sequence ID" value="TCG02933.1"/>
    <property type="molecule type" value="Genomic_DNA"/>
</dbReference>
<keyword evidence="2" id="KW-1185">Reference proteome</keyword>
<evidence type="ECO:0000313" key="1">
    <source>
        <dbReference type="EMBL" id="TCG02933.1"/>
    </source>
</evidence>